<dbReference type="Proteomes" id="UP000000588">
    <property type="component" value="Chromosome"/>
</dbReference>
<gene>
    <name evidence="1" type="ordered locus">PG_0835</name>
</gene>
<dbReference type="KEGG" id="pgi:PG_0835"/>
<protein>
    <submittedName>
        <fullName evidence="1">Uncharacterized protein</fullName>
    </submittedName>
</protein>
<dbReference type="EnsemblBacteria" id="AAQ65988">
    <property type="protein sequence ID" value="AAQ65988"/>
    <property type="gene ID" value="PG_0835"/>
</dbReference>
<dbReference type="HOGENOM" id="CLU_3203394_0_0_10"/>
<dbReference type="EMBL" id="AE015924">
    <property type="protein sequence ID" value="AAQ65988.1"/>
    <property type="molecule type" value="Genomic_DNA"/>
</dbReference>
<reference evidence="1 2" key="1">
    <citation type="journal article" date="2003" name="J. Bacteriol.">
        <title>Complete genome sequence of the oral pathogenic bacterium Porphyromonas gingivalis strain W83.</title>
        <authorList>
            <person name="Nelson K."/>
            <person name="Fleishmann R."/>
            <person name="DeBoy R."/>
            <person name="Paulsen I."/>
            <person name="Fouts D."/>
            <person name="Eisen J."/>
            <person name="Daugherty S."/>
            <person name="Dodson R."/>
            <person name="Durkin A."/>
            <person name="Gwinn M."/>
            <person name="Haft D."/>
            <person name="Kolonay J."/>
            <person name="Nelson W."/>
            <person name="White O."/>
            <person name="Mason T."/>
            <person name="Tallon L."/>
            <person name="Gray J."/>
            <person name="Granger D."/>
            <person name="Tettelin H."/>
            <person name="Dong H."/>
            <person name="Galvin J."/>
            <person name="Duncan M."/>
            <person name="Dewhirst F."/>
            <person name="Fraser C."/>
        </authorList>
    </citation>
    <scope>NUCLEOTIDE SEQUENCE [LARGE SCALE GENOMIC DNA]</scope>
    <source>
        <strain evidence="2">ATCC BAA-308 / W83</strain>
    </source>
</reference>
<sequence length="45" mass="5416">MIFARPAPKRPFLKQTAPNFYLMKDVQGEKQSKNKKRSLRRLHFI</sequence>
<evidence type="ECO:0000313" key="2">
    <source>
        <dbReference type="Proteomes" id="UP000000588"/>
    </source>
</evidence>
<accession>Q7MW25</accession>
<proteinExistence type="predicted"/>
<organism evidence="1 2">
    <name type="scientific">Porphyromonas gingivalis (strain ATCC BAA-308 / W83)</name>
    <dbReference type="NCBI Taxonomy" id="242619"/>
    <lineage>
        <taxon>Bacteria</taxon>
        <taxon>Pseudomonadati</taxon>
        <taxon>Bacteroidota</taxon>
        <taxon>Bacteroidia</taxon>
        <taxon>Bacteroidales</taxon>
        <taxon>Porphyromonadaceae</taxon>
        <taxon>Porphyromonas</taxon>
    </lineage>
</organism>
<keyword evidence="2" id="KW-1185">Reference proteome</keyword>
<dbReference type="AlphaFoldDB" id="Q7MW25"/>
<name>Q7MW25_PORGI</name>
<evidence type="ECO:0000313" key="1">
    <source>
        <dbReference type="EMBL" id="AAQ65988.1"/>
    </source>
</evidence>